<dbReference type="Pfam" id="PF00589">
    <property type="entry name" value="Phage_integrase"/>
    <property type="match status" value="1"/>
</dbReference>
<dbReference type="Gene3D" id="1.10.150.130">
    <property type="match status" value="1"/>
</dbReference>
<dbReference type="PANTHER" id="PTHR30349">
    <property type="entry name" value="PHAGE INTEGRASE-RELATED"/>
    <property type="match status" value="1"/>
</dbReference>
<dbReference type="InterPro" id="IPR004107">
    <property type="entry name" value="Integrase_SAM-like_N"/>
</dbReference>
<dbReference type="AlphaFoldDB" id="A0A1V9R534"/>
<dbReference type="InterPro" id="IPR002104">
    <property type="entry name" value="Integrase_catalytic"/>
</dbReference>
<dbReference type="GO" id="GO:0006310">
    <property type="term" value="P:DNA recombination"/>
    <property type="evidence" value="ECO:0007669"/>
    <property type="project" value="UniProtKB-KW"/>
</dbReference>
<dbReference type="InterPro" id="IPR013762">
    <property type="entry name" value="Integrase-like_cat_sf"/>
</dbReference>
<dbReference type="EMBL" id="NBEF01000050">
    <property type="protein sequence ID" value="OQQ88146.1"/>
    <property type="molecule type" value="Genomic_DNA"/>
</dbReference>
<evidence type="ECO:0000256" key="4">
    <source>
        <dbReference type="ARBA" id="ARBA00023172"/>
    </source>
</evidence>
<evidence type="ECO:0000313" key="6">
    <source>
        <dbReference type="Proteomes" id="UP000192575"/>
    </source>
</evidence>
<dbReference type="GO" id="GO:0015074">
    <property type="term" value="P:DNA integration"/>
    <property type="evidence" value="ECO:0007669"/>
    <property type="project" value="UniProtKB-KW"/>
</dbReference>
<dbReference type="InterPro" id="IPR050090">
    <property type="entry name" value="Tyrosine_recombinase_XerCD"/>
</dbReference>
<evidence type="ECO:0000313" key="5">
    <source>
        <dbReference type="EMBL" id="OQQ88146.1"/>
    </source>
</evidence>
<gene>
    <name evidence="5" type="ORF">B6U56_10995</name>
</gene>
<dbReference type="InterPro" id="IPR011010">
    <property type="entry name" value="DNA_brk_join_enz"/>
</dbReference>
<comment type="similarity">
    <text evidence="1">Belongs to the 'phage' integrase family.</text>
</comment>
<evidence type="ECO:0000256" key="1">
    <source>
        <dbReference type="ARBA" id="ARBA00008857"/>
    </source>
</evidence>
<dbReference type="SUPFAM" id="SSF56349">
    <property type="entry name" value="DNA breaking-rejoining enzymes"/>
    <property type="match status" value="1"/>
</dbReference>
<keyword evidence="3" id="KW-0238">DNA-binding</keyword>
<organism evidence="5 6">
    <name type="scientific">Ligilactobacillus salivarius</name>
    <dbReference type="NCBI Taxonomy" id="1624"/>
    <lineage>
        <taxon>Bacteria</taxon>
        <taxon>Bacillati</taxon>
        <taxon>Bacillota</taxon>
        <taxon>Bacilli</taxon>
        <taxon>Lactobacillales</taxon>
        <taxon>Lactobacillaceae</taxon>
        <taxon>Ligilactobacillus</taxon>
    </lineage>
</organism>
<protein>
    <submittedName>
        <fullName evidence="5">Site-specific integrase</fullName>
    </submittedName>
</protein>
<evidence type="ECO:0000256" key="3">
    <source>
        <dbReference type="ARBA" id="ARBA00023125"/>
    </source>
</evidence>
<dbReference type="Gene3D" id="1.10.443.10">
    <property type="entry name" value="Intergrase catalytic core"/>
    <property type="match status" value="1"/>
</dbReference>
<proteinExistence type="inferred from homology"/>
<name>A0A1V9R534_9LACO</name>
<keyword evidence="4" id="KW-0233">DNA recombination</keyword>
<reference evidence="5 6" key="1">
    <citation type="submission" date="2017-03" db="EMBL/GenBank/DDBJ databases">
        <title>Phylogenomics and comparative genomics of Lactobacillus salivarius, a mammalian gut commensal.</title>
        <authorList>
            <person name="Harris H.M."/>
        </authorList>
    </citation>
    <scope>NUCLEOTIDE SEQUENCE [LARGE SCALE GENOMIC DNA]</scope>
    <source>
        <strain evidence="5 6">JCM 1047</strain>
    </source>
</reference>
<dbReference type="CDD" id="cd01189">
    <property type="entry name" value="INT_ICEBs1_C_like"/>
    <property type="match status" value="1"/>
</dbReference>
<accession>A0A1V9R534</accession>
<dbReference type="InterPro" id="IPR010998">
    <property type="entry name" value="Integrase_recombinase_N"/>
</dbReference>
<sequence>MITSNFTCDSLFKDYFEFWIKLYKEGAVRPVTLEKYRNNQKHIAKIIPNLKMKDFDRNAYQELLNQYALTHERQTVIDFHHQVKGAILDAVDDGLIDRDPTRKAIFKGKAPREKKQKYLNQFELHNLLEDLDLGMEITWDWLILLIAKTGLRFSEALGLTPADFDFARQTISVNKTWDYKTNTGFQPTKNRSSIRKVQMDWQLGMQFQHLIKNLNEDEPIFVNGPVCNSTPNNCLARHCRKCGIPEISIHGLRHTHASLLMFAGVSIASVSRRLGHSSITTTQKVYMHIISELENQDNDLVMRYLSSLS</sequence>
<dbReference type="Pfam" id="PF14659">
    <property type="entry name" value="Phage_int_SAM_3"/>
    <property type="match status" value="1"/>
</dbReference>
<dbReference type="RefSeq" id="WP_081513057.1">
    <property type="nucleotide sequence ID" value="NZ_CAKMBQ010000005.1"/>
</dbReference>
<evidence type="ECO:0000256" key="2">
    <source>
        <dbReference type="ARBA" id="ARBA00022908"/>
    </source>
</evidence>
<keyword evidence="2" id="KW-0229">DNA integration</keyword>
<comment type="caution">
    <text evidence="5">The sequence shown here is derived from an EMBL/GenBank/DDBJ whole genome shotgun (WGS) entry which is preliminary data.</text>
</comment>
<dbReference type="PANTHER" id="PTHR30349:SF64">
    <property type="entry name" value="PROPHAGE INTEGRASE INTD-RELATED"/>
    <property type="match status" value="1"/>
</dbReference>
<dbReference type="Proteomes" id="UP000192575">
    <property type="component" value="Unassembled WGS sequence"/>
</dbReference>
<dbReference type="PROSITE" id="PS51898">
    <property type="entry name" value="TYR_RECOMBINASE"/>
    <property type="match status" value="1"/>
</dbReference>
<dbReference type="GO" id="GO:0003677">
    <property type="term" value="F:DNA binding"/>
    <property type="evidence" value="ECO:0007669"/>
    <property type="project" value="UniProtKB-KW"/>
</dbReference>